<reference evidence="2" key="1">
    <citation type="submission" date="2023-05" db="EMBL/GenBank/DDBJ databases">
        <title>Mariniplasma microaerophilum sp. nov., a novel anaerobic mollicute isolated from terrestrial mud volcano, Taman Peninsula, Russia.</title>
        <authorList>
            <person name="Khomyakova M.A."/>
            <person name="Merkel A.Y."/>
            <person name="Slobodkin A.I."/>
        </authorList>
    </citation>
    <scope>NUCLEOTIDE SEQUENCE</scope>
    <source>
        <strain evidence="2">M4Ah</strain>
    </source>
</reference>
<feature type="transmembrane region" description="Helical" evidence="1">
    <location>
        <begin position="12"/>
        <end position="31"/>
    </location>
</feature>
<keyword evidence="1" id="KW-0472">Membrane</keyword>
<dbReference type="AlphaFoldDB" id="A0AAW6U842"/>
<evidence type="ECO:0000313" key="3">
    <source>
        <dbReference type="Proteomes" id="UP001431532"/>
    </source>
</evidence>
<evidence type="ECO:0000313" key="2">
    <source>
        <dbReference type="EMBL" id="MDI6452119.1"/>
    </source>
</evidence>
<proteinExistence type="predicted"/>
<keyword evidence="1" id="KW-0812">Transmembrane</keyword>
<name>A0AAW6U842_9MOLU</name>
<protein>
    <recommendedName>
        <fullName evidence="4">DUF975 family protein</fullName>
    </recommendedName>
</protein>
<feature type="transmembrane region" description="Helical" evidence="1">
    <location>
        <begin position="172"/>
        <end position="194"/>
    </location>
</feature>
<keyword evidence="3" id="KW-1185">Reference proteome</keyword>
<organism evidence="2 3">
    <name type="scientific">Peloplasma aerotolerans</name>
    <dbReference type="NCBI Taxonomy" id="3044389"/>
    <lineage>
        <taxon>Bacteria</taxon>
        <taxon>Bacillati</taxon>
        <taxon>Mycoplasmatota</taxon>
        <taxon>Mollicutes</taxon>
        <taxon>Acholeplasmatales</taxon>
        <taxon>Acholeplasmataceae</taxon>
        <taxon>Peloplasma</taxon>
    </lineage>
</organism>
<evidence type="ECO:0008006" key="4">
    <source>
        <dbReference type="Google" id="ProtNLM"/>
    </source>
</evidence>
<sequence length="247" mass="28875">MRIIRAFKTLIQYYKNIMPVFLIVLILTMILSNILPLFGMILLLPLKISVAFVMLIALTKPNRLTYIPLHIGLRRTYYINNVFYMTIQQILYLTPAFIGAIIGAYIYRFIELESQRAIIVMNLIIFSIPSIVISLMLAMVPFLLADPKFDQRKKNPLRYSAFILKGSYIKLVFMRLFFVPWLLWFSSGFIATLLTLYTTTFGGEPIIPTWISLSWVLSLPLKVFLIDPWYQMMHADLYVSLRYKFSQ</sequence>
<dbReference type="Proteomes" id="UP001431532">
    <property type="component" value="Unassembled WGS sequence"/>
</dbReference>
<feature type="transmembrane region" description="Helical" evidence="1">
    <location>
        <begin position="78"/>
        <end position="107"/>
    </location>
</feature>
<feature type="transmembrane region" description="Helical" evidence="1">
    <location>
        <begin position="206"/>
        <end position="225"/>
    </location>
</feature>
<dbReference type="RefSeq" id="WP_282838526.1">
    <property type="nucleotide sequence ID" value="NZ_JASCXW010000001.1"/>
</dbReference>
<dbReference type="EMBL" id="JASCXW010000001">
    <property type="protein sequence ID" value="MDI6452119.1"/>
    <property type="molecule type" value="Genomic_DNA"/>
</dbReference>
<evidence type="ECO:0000256" key="1">
    <source>
        <dbReference type="SAM" id="Phobius"/>
    </source>
</evidence>
<keyword evidence="1" id="KW-1133">Transmembrane helix</keyword>
<comment type="caution">
    <text evidence="2">The sequence shown here is derived from an EMBL/GenBank/DDBJ whole genome shotgun (WGS) entry which is preliminary data.</text>
</comment>
<accession>A0AAW6U842</accession>
<gene>
    <name evidence="2" type="ORF">QJ521_00960</name>
</gene>
<feature type="transmembrane region" description="Helical" evidence="1">
    <location>
        <begin position="119"/>
        <end position="144"/>
    </location>
</feature>